<dbReference type="InterPro" id="IPR001753">
    <property type="entry name" value="Enoyl-CoA_hydra/iso"/>
</dbReference>
<gene>
    <name evidence="2" type="ORF">GCM10007924_04640</name>
</gene>
<dbReference type="EMBL" id="BSNF01000001">
    <property type="protein sequence ID" value="GLQ05243.1"/>
    <property type="molecule type" value="Genomic_DNA"/>
</dbReference>
<evidence type="ECO:0000256" key="1">
    <source>
        <dbReference type="ARBA" id="ARBA00005254"/>
    </source>
</evidence>
<sequence>MTSFFSTKRDDSVLTITLDKPKQHNVLNPEEMAALQQAFEQAAEDAALRVVVLTGEGRSFCAGANLGELGDYDFGANPLENLTNAIEATPVPVICSLNGGVYGGGTDLALACDFRIGVESMKCFVPPARIGIHYHPTGMVRAVSRLGLGPAKRLFLALETMSAAELKTIGFLDYLVKDEDLAARTASLAADIAKLAPLSIRGMKATLNDIARYSFDEAAAREAQLACLKSEDFKEGQAALAEKRPAKFTGK</sequence>
<proteinExistence type="inferred from homology"/>
<name>A0ABQ5U088_9PROT</name>
<comment type="similarity">
    <text evidence="1">Belongs to the enoyl-CoA hydratase/isomerase family.</text>
</comment>
<evidence type="ECO:0000313" key="2">
    <source>
        <dbReference type="EMBL" id="GLQ05243.1"/>
    </source>
</evidence>
<reference evidence="2" key="2">
    <citation type="submission" date="2023-01" db="EMBL/GenBank/DDBJ databases">
        <title>Draft genome sequence of Sneathiella chinensis strain NBRC 103408.</title>
        <authorList>
            <person name="Sun Q."/>
            <person name="Mori K."/>
        </authorList>
    </citation>
    <scope>NUCLEOTIDE SEQUENCE</scope>
    <source>
        <strain evidence="2">NBRC 103408</strain>
    </source>
</reference>
<dbReference type="InterPro" id="IPR029045">
    <property type="entry name" value="ClpP/crotonase-like_dom_sf"/>
</dbReference>
<reference evidence="2" key="1">
    <citation type="journal article" date="2014" name="Int. J. Syst. Evol. Microbiol.">
        <title>Complete genome of a new Firmicutes species belonging to the dominant human colonic microbiota ('Ruminococcus bicirculans') reveals two chromosomes and a selective capacity to utilize plant glucans.</title>
        <authorList>
            <consortium name="NISC Comparative Sequencing Program"/>
            <person name="Wegmann U."/>
            <person name="Louis P."/>
            <person name="Goesmann A."/>
            <person name="Henrissat B."/>
            <person name="Duncan S.H."/>
            <person name="Flint H.J."/>
        </authorList>
    </citation>
    <scope>NUCLEOTIDE SEQUENCE</scope>
    <source>
        <strain evidence="2">NBRC 103408</strain>
    </source>
</reference>
<accession>A0ABQ5U088</accession>
<organism evidence="2 3">
    <name type="scientific">Sneathiella chinensis</name>
    <dbReference type="NCBI Taxonomy" id="349750"/>
    <lineage>
        <taxon>Bacteria</taxon>
        <taxon>Pseudomonadati</taxon>
        <taxon>Pseudomonadota</taxon>
        <taxon>Alphaproteobacteria</taxon>
        <taxon>Sneathiellales</taxon>
        <taxon>Sneathiellaceae</taxon>
        <taxon>Sneathiella</taxon>
    </lineage>
</organism>
<dbReference type="PANTHER" id="PTHR43802:SF1">
    <property type="entry name" value="IP11341P-RELATED"/>
    <property type="match status" value="1"/>
</dbReference>
<dbReference type="RefSeq" id="WP_169559258.1">
    <property type="nucleotide sequence ID" value="NZ_BSNF01000001.1"/>
</dbReference>
<dbReference type="SUPFAM" id="SSF52096">
    <property type="entry name" value="ClpP/crotonase"/>
    <property type="match status" value="1"/>
</dbReference>
<dbReference type="PANTHER" id="PTHR43802">
    <property type="entry name" value="ENOYL-COA HYDRATASE"/>
    <property type="match status" value="1"/>
</dbReference>
<keyword evidence="3" id="KW-1185">Reference proteome</keyword>
<evidence type="ECO:0000313" key="3">
    <source>
        <dbReference type="Proteomes" id="UP001161409"/>
    </source>
</evidence>
<dbReference type="Pfam" id="PF00378">
    <property type="entry name" value="ECH_1"/>
    <property type="match status" value="1"/>
</dbReference>
<dbReference type="Proteomes" id="UP001161409">
    <property type="component" value="Unassembled WGS sequence"/>
</dbReference>
<comment type="caution">
    <text evidence="2">The sequence shown here is derived from an EMBL/GenBank/DDBJ whole genome shotgun (WGS) entry which is preliminary data.</text>
</comment>
<dbReference type="CDD" id="cd06558">
    <property type="entry name" value="crotonase-like"/>
    <property type="match status" value="1"/>
</dbReference>
<protein>
    <submittedName>
        <fullName evidence="2">3-hydroxybutyryl-CoA dehydratase</fullName>
    </submittedName>
</protein>
<dbReference type="Gene3D" id="3.90.226.10">
    <property type="entry name" value="2-enoyl-CoA Hydratase, Chain A, domain 1"/>
    <property type="match status" value="1"/>
</dbReference>